<comment type="caution">
    <text evidence="1">The sequence shown here is derived from an EMBL/GenBank/DDBJ whole genome shotgun (WGS) entry which is preliminary data.</text>
</comment>
<sequence>MLAQLLNETRGCPRVITPARTATPQAASEPADVDAAALRLLLTAHDALGDLLTLMQGGKDGAPDLNFAELLSRLGNVVGRAADVAKQAAETLKDVDGEEFESARRKTAATVPGLRSDAAYLQAAAGHAEDGQDEQP</sequence>
<reference evidence="2" key="1">
    <citation type="journal article" date="2019" name="Int. J. Syst. Evol. Microbiol.">
        <title>The Global Catalogue of Microorganisms (GCM) 10K type strain sequencing project: providing services to taxonomists for standard genome sequencing and annotation.</title>
        <authorList>
            <consortium name="The Broad Institute Genomics Platform"/>
            <consortium name="The Broad Institute Genome Sequencing Center for Infectious Disease"/>
            <person name="Wu L."/>
            <person name="Ma J."/>
        </authorList>
    </citation>
    <scope>NUCLEOTIDE SEQUENCE [LARGE SCALE GENOMIC DNA]</scope>
    <source>
        <strain evidence="2">JCM 17388</strain>
    </source>
</reference>
<name>A0ABP8BL00_9ACTN</name>
<evidence type="ECO:0000313" key="2">
    <source>
        <dbReference type="Proteomes" id="UP001501251"/>
    </source>
</evidence>
<organism evidence="1 2">
    <name type="scientific">Streptosporangium oxazolinicum</name>
    <dbReference type="NCBI Taxonomy" id="909287"/>
    <lineage>
        <taxon>Bacteria</taxon>
        <taxon>Bacillati</taxon>
        <taxon>Actinomycetota</taxon>
        <taxon>Actinomycetes</taxon>
        <taxon>Streptosporangiales</taxon>
        <taxon>Streptosporangiaceae</taxon>
        <taxon>Streptosporangium</taxon>
    </lineage>
</organism>
<dbReference type="EMBL" id="BAABAQ010000020">
    <property type="protein sequence ID" value="GAA4209261.1"/>
    <property type="molecule type" value="Genomic_DNA"/>
</dbReference>
<evidence type="ECO:0000313" key="1">
    <source>
        <dbReference type="EMBL" id="GAA4209261.1"/>
    </source>
</evidence>
<dbReference type="Proteomes" id="UP001501251">
    <property type="component" value="Unassembled WGS sequence"/>
</dbReference>
<proteinExistence type="predicted"/>
<dbReference type="RefSeq" id="WP_344923127.1">
    <property type="nucleotide sequence ID" value="NZ_BAABAQ010000020.1"/>
</dbReference>
<accession>A0ABP8BL00</accession>
<gene>
    <name evidence="1" type="ORF">GCM10022252_75500</name>
</gene>
<keyword evidence="2" id="KW-1185">Reference proteome</keyword>
<protein>
    <submittedName>
        <fullName evidence="1">Uncharacterized protein</fullName>
    </submittedName>
</protein>